<protein>
    <submittedName>
        <fullName evidence="3">Site-specific recombinase</fullName>
    </submittedName>
</protein>
<dbReference type="RefSeq" id="WP_007188141.1">
    <property type="nucleotide sequence ID" value="NZ_AOLS01000025.1"/>
</dbReference>
<proteinExistence type="predicted"/>
<dbReference type="PANTHER" id="PTHR30461">
    <property type="entry name" value="DNA-INVERTASE FROM LAMBDOID PROPHAGE"/>
    <property type="match status" value="1"/>
</dbReference>
<dbReference type="CDD" id="cd00338">
    <property type="entry name" value="Ser_Recombinase"/>
    <property type="match status" value="1"/>
</dbReference>
<dbReference type="PROSITE" id="PS51736">
    <property type="entry name" value="RECOMBINASES_3"/>
    <property type="match status" value="1"/>
</dbReference>
<organism evidence="3 4">
    <name type="scientific">Haloarcula marismortui ATCC 33799</name>
    <dbReference type="NCBI Taxonomy" id="662475"/>
    <lineage>
        <taxon>Archaea</taxon>
        <taxon>Methanobacteriati</taxon>
        <taxon>Methanobacteriota</taxon>
        <taxon>Stenosarchaea group</taxon>
        <taxon>Halobacteria</taxon>
        <taxon>Halobacteriales</taxon>
        <taxon>Haloarculaceae</taxon>
        <taxon>Haloarcula</taxon>
    </lineage>
</organism>
<evidence type="ECO:0000313" key="4">
    <source>
        <dbReference type="Proteomes" id="UP000011687"/>
    </source>
</evidence>
<dbReference type="SUPFAM" id="SSF53041">
    <property type="entry name" value="Resolvase-like"/>
    <property type="match status" value="1"/>
</dbReference>
<dbReference type="InterPro" id="IPR050639">
    <property type="entry name" value="SSR_resolvase"/>
</dbReference>
<dbReference type="InterPro" id="IPR006119">
    <property type="entry name" value="Resolv_N"/>
</dbReference>
<comment type="caution">
    <text evidence="3">The sequence shown here is derived from an EMBL/GenBank/DDBJ whole genome shotgun (WGS) entry which is preliminary data.</text>
</comment>
<dbReference type="AlphaFoldDB" id="M0KR79"/>
<dbReference type="PATRIC" id="fig|662475.6.peg.696"/>
<dbReference type="InterPro" id="IPR038109">
    <property type="entry name" value="DNA_bind_recomb_sf"/>
</dbReference>
<dbReference type="GO" id="GO:0003677">
    <property type="term" value="F:DNA binding"/>
    <property type="evidence" value="ECO:0007669"/>
    <property type="project" value="InterPro"/>
</dbReference>
<dbReference type="InterPro" id="IPR036162">
    <property type="entry name" value="Resolvase-like_N_sf"/>
</dbReference>
<dbReference type="Gene3D" id="3.90.1750.20">
    <property type="entry name" value="Putative Large Serine Recombinase, Chain B, Domain 2"/>
    <property type="match status" value="1"/>
</dbReference>
<dbReference type="GO" id="GO:0000150">
    <property type="term" value="F:DNA strand exchange activity"/>
    <property type="evidence" value="ECO:0007669"/>
    <property type="project" value="InterPro"/>
</dbReference>
<keyword evidence="4" id="KW-1185">Reference proteome</keyword>
<feature type="domain" description="Recombinase" evidence="2">
    <location>
        <begin position="177"/>
        <end position="307"/>
    </location>
</feature>
<reference evidence="3 4" key="1">
    <citation type="journal article" date="2014" name="PLoS Genet.">
        <title>Phylogenetically driven sequencing of extremely halophilic archaea reveals strategies for static and dynamic osmo-response.</title>
        <authorList>
            <person name="Becker E.A."/>
            <person name="Seitzer P.M."/>
            <person name="Tritt A."/>
            <person name="Larsen D."/>
            <person name="Krusor M."/>
            <person name="Yao A.I."/>
            <person name="Wu D."/>
            <person name="Madern D."/>
            <person name="Eisen J.A."/>
            <person name="Darling A.E."/>
            <person name="Facciotti M.T."/>
        </authorList>
    </citation>
    <scope>NUCLEOTIDE SEQUENCE [LARGE SCALE GENOMIC DNA]</scope>
    <source>
        <strain evidence="3 4">ATCC 33799</strain>
    </source>
</reference>
<dbReference type="Pfam" id="PF07508">
    <property type="entry name" value="Recombinase"/>
    <property type="match status" value="1"/>
</dbReference>
<feature type="domain" description="Resolvase/invertase-type recombinase catalytic" evidence="1">
    <location>
        <begin position="18"/>
        <end position="167"/>
    </location>
</feature>
<name>M0KR79_9EURY</name>
<evidence type="ECO:0000259" key="1">
    <source>
        <dbReference type="PROSITE" id="PS51736"/>
    </source>
</evidence>
<dbReference type="EMBL" id="AOLS01000025">
    <property type="protein sequence ID" value="EMA23802.1"/>
    <property type="molecule type" value="Genomic_DNA"/>
</dbReference>
<gene>
    <name evidence="3" type="ORF">C435_03648</name>
</gene>
<dbReference type="SMART" id="SM00857">
    <property type="entry name" value="Resolvase"/>
    <property type="match status" value="1"/>
</dbReference>
<dbReference type="Proteomes" id="UP000011687">
    <property type="component" value="Unassembled WGS sequence"/>
</dbReference>
<sequence length="421" mass="47853">MSTSTRSVSSASDSNFLRVATLKRVSSDKQTSGGGLDAQTRIIEEALNDIEEETSIEREIEEKGISGTKFPRSSLLELLAEAREGKLDALAVKDVSRIGRLAAPTFGFIWLLNHDFNIELIVEDGRYNIQRKSDLIQMFFRTLNAELKNRFRTSYVHESQLEEFRQGNFHVTGRHVRFGYKKVRNDEMEGELKGQIADGEEIEINQHEAEVVKTVFSELVDIGPARNAFSRIRDRVEAEFGRERIPGDNINLKDLLRNPIYKGTPTWEINAVTEGHKSATMNREDLQIVTDSTFEEVQKVLDTRDSRYTQAAPEKEDNLDGLTLQQIASIVGLSRLTAFEDVVRIHCPSCGEEMHDNGKWRATSDLKPSNIDDIADEPILKRYSCPNGNCERSEKRFPNEFEAYLLFDTDIPLDKLVNYAD</sequence>
<accession>M0KR79</accession>
<dbReference type="PANTHER" id="PTHR30461:SF23">
    <property type="entry name" value="DNA RECOMBINASE-RELATED"/>
    <property type="match status" value="1"/>
</dbReference>
<evidence type="ECO:0000313" key="3">
    <source>
        <dbReference type="EMBL" id="EMA23802.1"/>
    </source>
</evidence>
<dbReference type="PROSITE" id="PS51737">
    <property type="entry name" value="RECOMBINASE_DNA_BIND"/>
    <property type="match status" value="1"/>
</dbReference>
<evidence type="ECO:0000259" key="2">
    <source>
        <dbReference type="PROSITE" id="PS51737"/>
    </source>
</evidence>
<dbReference type="Pfam" id="PF00239">
    <property type="entry name" value="Resolvase"/>
    <property type="match status" value="1"/>
</dbReference>
<dbReference type="InterPro" id="IPR011109">
    <property type="entry name" value="DNA_bind_recombinase_dom"/>
</dbReference>
<dbReference type="Gene3D" id="3.40.50.1390">
    <property type="entry name" value="Resolvase, N-terminal catalytic domain"/>
    <property type="match status" value="1"/>
</dbReference>